<dbReference type="InterPro" id="IPR001179">
    <property type="entry name" value="PPIase_FKBP_dom"/>
</dbReference>
<dbReference type="InterPro" id="IPR037041">
    <property type="entry name" value="Trigger_fac_C_sf"/>
</dbReference>
<evidence type="ECO:0000259" key="12">
    <source>
        <dbReference type="Pfam" id="PF05698"/>
    </source>
</evidence>
<evidence type="ECO:0000259" key="10">
    <source>
        <dbReference type="Pfam" id="PF00254"/>
    </source>
</evidence>
<dbReference type="InterPro" id="IPR005215">
    <property type="entry name" value="Trig_fac"/>
</dbReference>
<protein>
    <recommendedName>
        <fullName evidence="4 9">Trigger factor</fullName>
        <shortName evidence="9">TF</shortName>
        <ecNumber evidence="3 9">5.2.1.8</ecNumber>
    </recommendedName>
    <alternativeName>
        <fullName evidence="8 9">PPIase</fullName>
    </alternativeName>
</protein>
<evidence type="ECO:0000256" key="1">
    <source>
        <dbReference type="ARBA" id="ARBA00000971"/>
    </source>
</evidence>
<feature type="domain" description="PPIase FKBP-type" evidence="10">
    <location>
        <begin position="156"/>
        <end position="235"/>
    </location>
</feature>
<accession>A0A2H0LVP5</accession>
<comment type="subcellular location">
    <subcellularLocation>
        <location evidence="9">Cytoplasm</location>
    </subcellularLocation>
    <text evidence="9">About half TF is bound to the ribosome near the polypeptide exit tunnel while the other half is free in the cytoplasm.</text>
</comment>
<dbReference type="GO" id="GO:0051301">
    <property type="term" value="P:cell division"/>
    <property type="evidence" value="ECO:0007669"/>
    <property type="project" value="UniProtKB-KW"/>
</dbReference>
<dbReference type="GO" id="GO:0051083">
    <property type="term" value="P:'de novo' cotranslational protein folding"/>
    <property type="evidence" value="ECO:0007669"/>
    <property type="project" value="TreeGrafter"/>
</dbReference>
<comment type="domain">
    <text evidence="9">Consists of 3 domains; the N-terminus binds the ribosome, the middle domain has PPIase activity, while the C-terminus has intrinsic chaperone activity on its own.</text>
</comment>
<keyword evidence="9" id="KW-0132">Cell division</keyword>
<evidence type="ECO:0000256" key="2">
    <source>
        <dbReference type="ARBA" id="ARBA00005464"/>
    </source>
</evidence>
<dbReference type="InterPro" id="IPR008881">
    <property type="entry name" value="Trigger_fac_ribosome-bd_bac"/>
</dbReference>
<dbReference type="Gene3D" id="3.30.70.1050">
    <property type="entry name" value="Trigger factor ribosome-binding domain"/>
    <property type="match status" value="1"/>
</dbReference>
<dbReference type="Pfam" id="PF05697">
    <property type="entry name" value="Trigger_N"/>
    <property type="match status" value="1"/>
</dbReference>
<dbReference type="Gene3D" id="3.10.50.40">
    <property type="match status" value="1"/>
</dbReference>
<reference evidence="13 14" key="1">
    <citation type="submission" date="2017-09" db="EMBL/GenBank/DDBJ databases">
        <title>Depth-based differentiation of microbial function through sediment-hosted aquifers and enrichment of novel symbionts in the deep terrestrial subsurface.</title>
        <authorList>
            <person name="Probst A.J."/>
            <person name="Ladd B."/>
            <person name="Jarett J.K."/>
            <person name="Geller-Mcgrath D.E."/>
            <person name="Sieber C.M."/>
            <person name="Emerson J.B."/>
            <person name="Anantharaman K."/>
            <person name="Thomas B.C."/>
            <person name="Malmstrom R."/>
            <person name="Stieglmeier M."/>
            <person name="Klingl A."/>
            <person name="Woyke T."/>
            <person name="Ryan C.M."/>
            <person name="Banfield J.F."/>
        </authorList>
    </citation>
    <scope>NUCLEOTIDE SEQUENCE [LARGE SCALE GENOMIC DNA]</scope>
    <source>
        <strain evidence="13">CG11_big_fil_rev_8_21_14_0_20_45_26</strain>
    </source>
</reference>
<dbReference type="PIRSF" id="PIRSF003095">
    <property type="entry name" value="Trigger_factor"/>
    <property type="match status" value="1"/>
</dbReference>
<evidence type="ECO:0000256" key="4">
    <source>
        <dbReference type="ARBA" id="ARBA00016902"/>
    </source>
</evidence>
<gene>
    <name evidence="9 13" type="primary">tig</name>
    <name evidence="13" type="ORF">COV74_00440</name>
</gene>
<keyword evidence="5 9" id="KW-0697">Rotamase</keyword>
<comment type="catalytic activity">
    <reaction evidence="1 9">
        <text>[protein]-peptidylproline (omega=180) = [protein]-peptidylproline (omega=0)</text>
        <dbReference type="Rhea" id="RHEA:16237"/>
        <dbReference type="Rhea" id="RHEA-COMP:10747"/>
        <dbReference type="Rhea" id="RHEA-COMP:10748"/>
        <dbReference type="ChEBI" id="CHEBI:83833"/>
        <dbReference type="ChEBI" id="CHEBI:83834"/>
        <dbReference type="EC" id="5.2.1.8"/>
    </reaction>
</comment>
<dbReference type="GO" id="GO:0044183">
    <property type="term" value="F:protein folding chaperone"/>
    <property type="evidence" value="ECO:0007669"/>
    <property type="project" value="TreeGrafter"/>
</dbReference>
<dbReference type="SUPFAM" id="SSF102735">
    <property type="entry name" value="Trigger factor ribosome-binding domain"/>
    <property type="match status" value="1"/>
</dbReference>
<evidence type="ECO:0000256" key="8">
    <source>
        <dbReference type="ARBA" id="ARBA00029986"/>
    </source>
</evidence>
<dbReference type="InterPro" id="IPR008880">
    <property type="entry name" value="Trigger_fac_C"/>
</dbReference>
<dbReference type="GO" id="GO:0005737">
    <property type="term" value="C:cytoplasm"/>
    <property type="evidence" value="ECO:0007669"/>
    <property type="project" value="UniProtKB-SubCell"/>
</dbReference>
<dbReference type="PANTHER" id="PTHR30560">
    <property type="entry name" value="TRIGGER FACTOR CHAPERONE AND PEPTIDYL-PROLYL CIS/TRANS ISOMERASE"/>
    <property type="match status" value="1"/>
</dbReference>
<keyword evidence="7 9" id="KW-0413">Isomerase</keyword>
<comment type="similarity">
    <text evidence="2 9">Belongs to the FKBP-type PPIase family. Tig subfamily.</text>
</comment>
<dbReference type="SUPFAM" id="SSF109998">
    <property type="entry name" value="Triger factor/SurA peptide-binding domain-like"/>
    <property type="match status" value="1"/>
</dbReference>
<dbReference type="EC" id="5.2.1.8" evidence="3 9"/>
<evidence type="ECO:0000313" key="13">
    <source>
        <dbReference type="EMBL" id="PIQ87575.1"/>
    </source>
</evidence>
<evidence type="ECO:0000256" key="6">
    <source>
        <dbReference type="ARBA" id="ARBA00023186"/>
    </source>
</evidence>
<comment type="function">
    <text evidence="9">Involved in protein export. Acts as a chaperone by maintaining the newly synthesized protein in an open conformation. Functions as a peptidyl-prolyl cis-trans isomerase.</text>
</comment>
<dbReference type="GO" id="GO:0043335">
    <property type="term" value="P:protein unfolding"/>
    <property type="evidence" value="ECO:0007669"/>
    <property type="project" value="TreeGrafter"/>
</dbReference>
<evidence type="ECO:0000256" key="7">
    <source>
        <dbReference type="ARBA" id="ARBA00023235"/>
    </source>
</evidence>
<dbReference type="AlphaFoldDB" id="A0A2H0LVP5"/>
<evidence type="ECO:0000259" key="11">
    <source>
        <dbReference type="Pfam" id="PF05697"/>
    </source>
</evidence>
<feature type="domain" description="Trigger factor ribosome-binding bacterial" evidence="11">
    <location>
        <begin position="1"/>
        <end position="143"/>
    </location>
</feature>
<dbReference type="NCBIfam" id="TIGR00115">
    <property type="entry name" value="tig"/>
    <property type="match status" value="1"/>
</dbReference>
<evidence type="ECO:0000313" key="14">
    <source>
        <dbReference type="Proteomes" id="UP000230859"/>
    </source>
</evidence>
<dbReference type="GO" id="GO:0003755">
    <property type="term" value="F:peptidyl-prolyl cis-trans isomerase activity"/>
    <property type="evidence" value="ECO:0007669"/>
    <property type="project" value="UniProtKB-UniRule"/>
</dbReference>
<organism evidence="13 14">
    <name type="scientific">Candidatus Abzuiibacterium crystallinum</name>
    <dbReference type="NCBI Taxonomy" id="1974748"/>
    <lineage>
        <taxon>Bacteria</taxon>
        <taxon>Pseudomonadati</taxon>
        <taxon>Candidatus Omnitrophota</taxon>
        <taxon>Candidatus Abzuiibacterium</taxon>
    </lineage>
</organism>
<comment type="caution">
    <text evidence="13">The sequence shown here is derived from an EMBL/GenBank/DDBJ whole genome shotgun (WGS) entry which is preliminary data.</text>
</comment>
<dbReference type="HAMAP" id="MF_00303">
    <property type="entry name" value="Trigger_factor_Tig"/>
    <property type="match status" value="1"/>
</dbReference>
<dbReference type="InterPro" id="IPR046357">
    <property type="entry name" value="PPIase_dom_sf"/>
</dbReference>
<proteinExistence type="inferred from homology"/>
<dbReference type="EMBL" id="PCVY01000003">
    <property type="protein sequence ID" value="PIQ87575.1"/>
    <property type="molecule type" value="Genomic_DNA"/>
</dbReference>
<evidence type="ECO:0000256" key="9">
    <source>
        <dbReference type="HAMAP-Rule" id="MF_00303"/>
    </source>
</evidence>
<feature type="domain" description="Trigger factor C-terminal" evidence="12">
    <location>
        <begin position="259"/>
        <end position="416"/>
    </location>
</feature>
<dbReference type="InterPro" id="IPR036611">
    <property type="entry name" value="Trigger_fac_ribosome-bd_sf"/>
</dbReference>
<dbReference type="Pfam" id="PF05698">
    <property type="entry name" value="Trigger_C"/>
    <property type="match status" value="1"/>
</dbReference>
<evidence type="ECO:0000256" key="3">
    <source>
        <dbReference type="ARBA" id="ARBA00013194"/>
    </source>
</evidence>
<dbReference type="GO" id="GO:0015031">
    <property type="term" value="P:protein transport"/>
    <property type="evidence" value="ECO:0007669"/>
    <property type="project" value="UniProtKB-UniRule"/>
</dbReference>
<evidence type="ECO:0000256" key="5">
    <source>
        <dbReference type="ARBA" id="ARBA00023110"/>
    </source>
</evidence>
<dbReference type="SUPFAM" id="SSF54534">
    <property type="entry name" value="FKBP-like"/>
    <property type="match status" value="1"/>
</dbReference>
<dbReference type="InterPro" id="IPR027304">
    <property type="entry name" value="Trigger_fact/SurA_dom_sf"/>
</dbReference>
<dbReference type="Gene3D" id="1.10.3120.10">
    <property type="entry name" value="Trigger factor, C-terminal domain"/>
    <property type="match status" value="1"/>
</dbReference>
<dbReference type="PANTHER" id="PTHR30560:SF3">
    <property type="entry name" value="TRIGGER FACTOR-LIKE PROTEIN TIG, CHLOROPLASTIC"/>
    <property type="match status" value="1"/>
</dbReference>
<keyword evidence="9" id="KW-0963">Cytoplasm</keyword>
<dbReference type="GO" id="GO:0043022">
    <property type="term" value="F:ribosome binding"/>
    <property type="evidence" value="ECO:0007669"/>
    <property type="project" value="TreeGrafter"/>
</dbReference>
<name>A0A2H0LVP5_9BACT</name>
<keyword evidence="6 9" id="KW-0143">Chaperone</keyword>
<dbReference type="Proteomes" id="UP000230859">
    <property type="component" value="Unassembled WGS sequence"/>
</dbReference>
<dbReference type="Pfam" id="PF00254">
    <property type="entry name" value="FKBP_C"/>
    <property type="match status" value="1"/>
</dbReference>
<sequence length="424" mass="48866">MKVSVKDISSCEKQLTILVSEEVIAKEFNLFYTEAAKSAKIPGFRPGKAPRHILELHFKETAREEVLKRLIPDSLRNAFHEKGLAPISSPSVEKIDFQPTRLQYEAHIEVRPAIKISKYKGLTVKQKPVVVEEQEISDALKRLQESHAKYVPVEDRPAAMGDFITCDYVCLADGKEVEKRSEDMISLKEKDFLEGFSTQLVGVMPGEAREVRVKFPGNYMNKEMAGKEALFQVKVHEIKSREMPVLNDDFAKEVGEYQTLDELKKKIIEEVNARKKHDQEAELENGLIDQLLKNSKFDLPRRMVSKRLDMLIEETVQRLRYQGLQEEAEASKKEELRKELQGEAERQVRISFLLDEIALKEKIGAIPQDYKEKYALLAQRYRRPIEEIEAHFEKSEHQKESLAMQIISEKAIQHLKDHAVIKTA</sequence>
<keyword evidence="9" id="KW-0131">Cell cycle</keyword>